<feature type="short sequence motif" description="Histidine triad motif" evidence="4">
    <location>
        <begin position="114"/>
        <end position="118"/>
    </location>
</feature>
<feature type="active site" description="Tele-AMP-histidine intermediate" evidence="2">
    <location>
        <position position="116"/>
    </location>
</feature>
<dbReference type="Proteomes" id="UP000003806">
    <property type="component" value="Chromosome"/>
</dbReference>
<dbReference type="EMBL" id="CM001376">
    <property type="protein sequence ID" value="EHM13927.1"/>
    <property type="molecule type" value="Genomic_DNA"/>
</dbReference>
<evidence type="ECO:0000256" key="4">
    <source>
        <dbReference type="PROSITE-ProRule" id="PRU00464"/>
    </source>
</evidence>
<dbReference type="GO" id="GO:0016787">
    <property type="term" value="F:hydrolase activity"/>
    <property type="evidence" value="ECO:0007669"/>
    <property type="project" value="UniProtKB-KW"/>
</dbReference>
<evidence type="ECO:0000256" key="2">
    <source>
        <dbReference type="PIRSR" id="PIRSR639383-1"/>
    </source>
</evidence>
<evidence type="ECO:0000313" key="7">
    <source>
        <dbReference type="Proteomes" id="UP000003806"/>
    </source>
</evidence>
<evidence type="ECO:0000256" key="1">
    <source>
        <dbReference type="ARBA" id="ARBA00022741"/>
    </source>
</evidence>
<dbReference type="PANTHER" id="PTHR42997">
    <property type="entry name" value="HIT FAMILY HYDROLASE"/>
    <property type="match status" value="1"/>
</dbReference>
<dbReference type="AlphaFoldDB" id="H0UJG0"/>
<organism evidence="6 7">
    <name type="scientific">Jonquetella anthropi DSM 22815</name>
    <dbReference type="NCBI Taxonomy" id="885272"/>
    <lineage>
        <taxon>Bacteria</taxon>
        <taxon>Thermotogati</taxon>
        <taxon>Synergistota</taxon>
        <taxon>Synergistia</taxon>
        <taxon>Synergistales</taxon>
        <taxon>Dethiosulfovibrionaceae</taxon>
        <taxon>Jonquetella</taxon>
    </lineage>
</organism>
<dbReference type="eggNOG" id="COG0537">
    <property type="taxonomic scope" value="Bacteria"/>
</dbReference>
<feature type="binding site" evidence="3">
    <location>
        <position position="46"/>
    </location>
    <ligand>
        <name>substrate</name>
    </ligand>
</feature>
<proteinExistence type="predicted"/>
<dbReference type="Gene3D" id="3.30.428.10">
    <property type="entry name" value="HIT-like"/>
    <property type="match status" value="1"/>
</dbReference>
<dbReference type="PROSITE" id="PS51084">
    <property type="entry name" value="HIT_2"/>
    <property type="match status" value="1"/>
</dbReference>
<gene>
    <name evidence="6" type="ORF">JonanDRAFT_1568</name>
</gene>
<feature type="binding site" evidence="3">
    <location>
        <position position="118"/>
    </location>
    <ligand>
        <name>substrate</name>
    </ligand>
</feature>
<accession>H0UJG0</accession>
<dbReference type="Pfam" id="PF01230">
    <property type="entry name" value="HIT"/>
    <property type="match status" value="1"/>
</dbReference>
<evidence type="ECO:0000259" key="5">
    <source>
        <dbReference type="PROSITE" id="PS51084"/>
    </source>
</evidence>
<dbReference type="STRING" id="885272.JonanDRAFT_1568"/>
<evidence type="ECO:0000313" key="6">
    <source>
        <dbReference type="EMBL" id="EHM13927.1"/>
    </source>
</evidence>
<keyword evidence="1" id="KW-0547">Nucleotide-binding</keyword>
<protein>
    <submittedName>
        <fullName evidence="6">HIT family hydrolase, diadenosine tetraphosphate hydrolase</fullName>
    </submittedName>
</protein>
<keyword evidence="6" id="KW-0378">Hydrolase</keyword>
<reference evidence="6 7" key="1">
    <citation type="submission" date="2011-11" db="EMBL/GenBank/DDBJ databases">
        <title>The Noncontiguous Finished genome of Jonquetella anthropi DSM 22815.</title>
        <authorList>
            <consortium name="US DOE Joint Genome Institute (JGI-PGF)"/>
            <person name="Lucas S."/>
            <person name="Copeland A."/>
            <person name="Lapidus A."/>
            <person name="Glavina del Rio T."/>
            <person name="Dalin E."/>
            <person name="Tice H."/>
            <person name="Bruce D."/>
            <person name="Goodwin L."/>
            <person name="Pitluck S."/>
            <person name="Peters L."/>
            <person name="Mikhailova N."/>
            <person name="Held B."/>
            <person name="Kyrpides N."/>
            <person name="Mavromatis K."/>
            <person name="Ivanova N."/>
            <person name="Markowitz V."/>
            <person name="Cheng J.-F."/>
            <person name="Hugenholtz P."/>
            <person name="Woyke T."/>
            <person name="Wu D."/>
            <person name="Gronow S."/>
            <person name="Wellnitz S."/>
            <person name="Brambilla E."/>
            <person name="Klenk H.-P."/>
            <person name="Eisen J.A."/>
        </authorList>
    </citation>
    <scope>NUCLEOTIDE SEQUENCE [LARGE SCALE GENOMIC DNA]</scope>
    <source>
        <strain evidence="6 7">DSM 22815</strain>
    </source>
</reference>
<dbReference type="InterPro" id="IPR039383">
    <property type="entry name" value="FHIT"/>
</dbReference>
<dbReference type="InterPro" id="IPR036265">
    <property type="entry name" value="HIT-like_sf"/>
</dbReference>
<feature type="domain" description="HIT" evidence="5">
    <location>
        <begin position="22"/>
        <end position="129"/>
    </location>
</feature>
<dbReference type="CDD" id="cd01275">
    <property type="entry name" value="FHIT"/>
    <property type="match status" value="1"/>
</dbReference>
<dbReference type="GO" id="GO:0000166">
    <property type="term" value="F:nucleotide binding"/>
    <property type="evidence" value="ECO:0007669"/>
    <property type="project" value="UniProtKB-KW"/>
</dbReference>
<dbReference type="SUPFAM" id="SSF54197">
    <property type="entry name" value="HIT-like"/>
    <property type="match status" value="1"/>
</dbReference>
<feature type="binding site" evidence="3">
    <location>
        <begin position="108"/>
        <end position="111"/>
    </location>
    <ligand>
        <name>substrate</name>
    </ligand>
</feature>
<dbReference type="InterPro" id="IPR011146">
    <property type="entry name" value="HIT-like"/>
</dbReference>
<dbReference type="InterPro" id="IPR052908">
    <property type="entry name" value="AP-4-A_phosphorylase"/>
</dbReference>
<keyword evidence="7" id="KW-1185">Reference proteome</keyword>
<name>H0UJG0_9BACT</name>
<evidence type="ECO:0000256" key="3">
    <source>
        <dbReference type="PIRSR" id="PIRSR639383-2"/>
    </source>
</evidence>
<dbReference type="PANTHER" id="PTHR42997:SF1">
    <property type="entry name" value="AP-4-A PHOSPHORYLASE"/>
    <property type="match status" value="1"/>
</dbReference>
<sequence>METMMAPWRYQYITGPKGDGCPFCAAGSDRERLVLFRGTNCYVMLNAYPYATGHLMVLPFRHVSDICDLREGERTELMELVCRARGCLCRAFHPQGMNVGINLGASAGAGVAGHLHCHLVPRWAGDSNFMQVLSGTSVVPLKLAESWELLKKYWE</sequence>
<dbReference type="OrthoDB" id="9784774at2"/>
<dbReference type="HOGENOM" id="CLU_056776_1_2_0"/>
<dbReference type="RefSeq" id="WP_008523461.1">
    <property type="nucleotide sequence ID" value="NZ_CM001376.1"/>
</dbReference>